<gene>
    <name evidence="3" type="ORF">IFM89_015935</name>
</gene>
<evidence type="ECO:0000259" key="2">
    <source>
        <dbReference type="PROSITE" id="PS50103"/>
    </source>
</evidence>
<dbReference type="PANTHER" id="PTHR12930:SF0">
    <property type="entry name" value="RING FINGER PROTEIN 113B"/>
    <property type="match status" value="1"/>
</dbReference>
<comment type="caution">
    <text evidence="3">The sequence shown here is derived from an EMBL/GenBank/DDBJ whole genome shotgun (WGS) entry which is preliminary data.</text>
</comment>
<feature type="zinc finger region" description="C3H1-type" evidence="1">
    <location>
        <begin position="41"/>
        <end position="73"/>
    </location>
</feature>
<reference evidence="3 4" key="1">
    <citation type="submission" date="2020-10" db="EMBL/GenBank/DDBJ databases">
        <title>The Coptis chinensis genome and diversification of protoberbering-type alkaloids.</title>
        <authorList>
            <person name="Wang B."/>
            <person name="Shu S."/>
            <person name="Song C."/>
            <person name="Liu Y."/>
        </authorList>
    </citation>
    <scope>NUCLEOTIDE SEQUENCE [LARGE SCALE GENOMIC DNA]</scope>
    <source>
        <strain evidence="3">HL-2020</strain>
        <tissue evidence="3">Leaf</tissue>
    </source>
</reference>
<feature type="domain" description="C3H1-type" evidence="2">
    <location>
        <begin position="41"/>
        <end position="73"/>
    </location>
</feature>
<evidence type="ECO:0000256" key="1">
    <source>
        <dbReference type="PROSITE-ProRule" id="PRU00723"/>
    </source>
</evidence>
<dbReference type="GO" id="GO:0005684">
    <property type="term" value="C:U2-type spliceosomal complex"/>
    <property type="evidence" value="ECO:0007669"/>
    <property type="project" value="TreeGrafter"/>
</dbReference>
<organism evidence="3 4">
    <name type="scientific">Coptis chinensis</name>
    <dbReference type="NCBI Taxonomy" id="261450"/>
    <lineage>
        <taxon>Eukaryota</taxon>
        <taxon>Viridiplantae</taxon>
        <taxon>Streptophyta</taxon>
        <taxon>Embryophyta</taxon>
        <taxon>Tracheophyta</taxon>
        <taxon>Spermatophyta</taxon>
        <taxon>Magnoliopsida</taxon>
        <taxon>Ranunculales</taxon>
        <taxon>Ranunculaceae</taxon>
        <taxon>Coptidoideae</taxon>
        <taxon>Coptis</taxon>
    </lineage>
</organism>
<evidence type="ECO:0000313" key="4">
    <source>
        <dbReference type="Proteomes" id="UP000631114"/>
    </source>
</evidence>
<dbReference type="Proteomes" id="UP000631114">
    <property type="component" value="Unassembled WGS sequence"/>
</dbReference>
<dbReference type="AlphaFoldDB" id="A0A835HC03"/>
<evidence type="ECO:0000313" key="3">
    <source>
        <dbReference type="EMBL" id="KAF9597106.1"/>
    </source>
</evidence>
<keyword evidence="1" id="KW-0863">Zinc-finger</keyword>
<keyword evidence="1" id="KW-0479">Metal-binding</keyword>
<proteinExistence type="predicted"/>
<dbReference type="PROSITE" id="PS50103">
    <property type="entry name" value="ZF_C3H1"/>
    <property type="match status" value="1"/>
</dbReference>
<dbReference type="GO" id="GO:0008270">
    <property type="term" value="F:zinc ion binding"/>
    <property type="evidence" value="ECO:0007669"/>
    <property type="project" value="UniProtKB-KW"/>
</dbReference>
<dbReference type="InterPro" id="IPR039971">
    <property type="entry name" value="CWC24-like"/>
</dbReference>
<dbReference type="PANTHER" id="PTHR12930">
    <property type="entry name" value="ZINC FINGER PROTEIN 183"/>
    <property type="match status" value="1"/>
</dbReference>
<dbReference type="EMBL" id="JADFTS010000007">
    <property type="protein sequence ID" value="KAF9597106.1"/>
    <property type="molecule type" value="Genomic_DNA"/>
</dbReference>
<dbReference type="OrthoDB" id="25761at2759"/>
<name>A0A835HC03_9MAGN</name>
<protein>
    <recommendedName>
        <fullName evidence="2">C3H1-type domain-containing protein</fullName>
    </recommendedName>
</protein>
<keyword evidence="1" id="KW-0862">Zinc</keyword>
<accession>A0A835HC03</accession>
<sequence length="137" mass="15283">MGIQIIKPGVSREQTIASEKVGGSHGTLRVSTNIRPSMSFDYQPDICKDFKETGYCGFCGFCDACNKFMHDRGDYKSGWKMGREWNEVKKVRMRNLAMGIVEDEDEEGGAGGGSDDDKLPFACFICREVDICDCRNS</sequence>
<dbReference type="GO" id="GO:0034247">
    <property type="term" value="P:snoRNA splicing"/>
    <property type="evidence" value="ECO:0007669"/>
    <property type="project" value="TreeGrafter"/>
</dbReference>
<dbReference type="InterPro" id="IPR000571">
    <property type="entry name" value="Znf_CCCH"/>
</dbReference>
<keyword evidence="4" id="KW-1185">Reference proteome</keyword>